<comment type="similarity">
    <text evidence="2 4">Belongs to the Nudix hydrolase family.</text>
</comment>
<reference evidence="7 8" key="1">
    <citation type="submission" date="2019-09" db="EMBL/GenBank/DDBJ databases">
        <title>Arthrobacter zafarii sp. nov., a moderately thermotolerant and halotolerant actinobacterium isolated from Cholistan desert soil of Pakistan.</title>
        <authorList>
            <person name="Amin A."/>
            <person name="Ahmed I."/>
            <person name="Khalid N."/>
            <person name="Schumann P."/>
            <person name="Busse H.J."/>
            <person name="Khan I.U."/>
            <person name="Li S."/>
            <person name="Li W.J."/>
        </authorList>
    </citation>
    <scope>NUCLEOTIDE SEQUENCE [LARGE SCALE GENOMIC DNA]</scope>
    <source>
        <strain evidence="7 8">NCCP-1664</strain>
    </source>
</reference>
<dbReference type="InterPro" id="IPR020476">
    <property type="entry name" value="Nudix_hydrolase"/>
</dbReference>
<accession>A0A5A7NSN2</accession>
<dbReference type="SUPFAM" id="SSF55811">
    <property type="entry name" value="Nudix"/>
    <property type="match status" value="1"/>
</dbReference>
<evidence type="ECO:0000313" key="8">
    <source>
        <dbReference type="Proteomes" id="UP000325307"/>
    </source>
</evidence>
<dbReference type="PRINTS" id="PR00502">
    <property type="entry name" value="NUDIXFAMILY"/>
</dbReference>
<dbReference type="Gene3D" id="3.90.79.10">
    <property type="entry name" value="Nucleoside Triphosphate Pyrophosphohydrolase"/>
    <property type="match status" value="1"/>
</dbReference>
<dbReference type="InterPro" id="IPR000086">
    <property type="entry name" value="NUDIX_hydrolase_dom"/>
</dbReference>
<dbReference type="InterPro" id="IPR015797">
    <property type="entry name" value="NUDIX_hydrolase-like_dom_sf"/>
</dbReference>
<keyword evidence="3 4" id="KW-0378">Hydrolase</keyword>
<feature type="region of interest" description="Disordered" evidence="5">
    <location>
        <begin position="133"/>
        <end position="154"/>
    </location>
</feature>
<dbReference type="Pfam" id="PF00293">
    <property type="entry name" value="NUDIX"/>
    <property type="match status" value="1"/>
</dbReference>
<evidence type="ECO:0000256" key="5">
    <source>
        <dbReference type="SAM" id="MobiDB-lite"/>
    </source>
</evidence>
<dbReference type="CDD" id="cd04690">
    <property type="entry name" value="NUDIX_Hydrolase"/>
    <property type="match status" value="1"/>
</dbReference>
<dbReference type="InterPro" id="IPR020084">
    <property type="entry name" value="NUDIX_hydrolase_CS"/>
</dbReference>
<dbReference type="EMBL" id="BKDJ01000014">
    <property type="protein sequence ID" value="GER23924.1"/>
    <property type="molecule type" value="Genomic_DNA"/>
</dbReference>
<dbReference type="PANTHER" id="PTHR43046">
    <property type="entry name" value="GDP-MANNOSE MANNOSYL HYDROLASE"/>
    <property type="match status" value="1"/>
</dbReference>
<protein>
    <submittedName>
        <fullName evidence="7">NUDIX domain-containing protein</fullName>
    </submittedName>
</protein>
<feature type="compositionally biased region" description="Low complexity" evidence="5">
    <location>
        <begin position="135"/>
        <end position="154"/>
    </location>
</feature>
<evidence type="ECO:0000256" key="3">
    <source>
        <dbReference type="ARBA" id="ARBA00022801"/>
    </source>
</evidence>
<dbReference type="GO" id="GO:0016787">
    <property type="term" value="F:hydrolase activity"/>
    <property type="evidence" value="ECO:0007669"/>
    <property type="project" value="UniProtKB-KW"/>
</dbReference>
<evidence type="ECO:0000313" key="7">
    <source>
        <dbReference type="EMBL" id="GER23924.1"/>
    </source>
</evidence>
<dbReference type="PANTHER" id="PTHR43046:SF2">
    <property type="entry name" value="8-OXO-DGTP DIPHOSPHATASE-RELATED"/>
    <property type="match status" value="1"/>
</dbReference>
<dbReference type="AlphaFoldDB" id="A0A5A7NSN2"/>
<keyword evidence="8" id="KW-1185">Reference proteome</keyword>
<evidence type="ECO:0000256" key="4">
    <source>
        <dbReference type="RuleBase" id="RU003476"/>
    </source>
</evidence>
<evidence type="ECO:0000256" key="1">
    <source>
        <dbReference type="ARBA" id="ARBA00001946"/>
    </source>
</evidence>
<feature type="region of interest" description="Disordered" evidence="5">
    <location>
        <begin position="30"/>
        <end position="50"/>
    </location>
</feature>
<dbReference type="PROSITE" id="PS00893">
    <property type="entry name" value="NUDIX_BOX"/>
    <property type="match status" value="1"/>
</dbReference>
<proteinExistence type="inferred from homology"/>
<feature type="domain" description="Nudix hydrolase" evidence="6">
    <location>
        <begin position="2"/>
        <end position="126"/>
    </location>
</feature>
<name>A0A5A7NSN2_9MICC</name>
<dbReference type="PROSITE" id="PS51462">
    <property type="entry name" value="NUDIX"/>
    <property type="match status" value="1"/>
</dbReference>
<gene>
    <name evidence="7" type="ORF">NCCP1664_24190</name>
</gene>
<evidence type="ECO:0000256" key="2">
    <source>
        <dbReference type="ARBA" id="ARBA00005582"/>
    </source>
</evidence>
<dbReference type="Proteomes" id="UP000325307">
    <property type="component" value="Unassembled WGS sequence"/>
</dbReference>
<organism evidence="7 8">
    <name type="scientific">Zafaria cholistanensis</name>
    <dbReference type="NCBI Taxonomy" id="1682741"/>
    <lineage>
        <taxon>Bacteria</taxon>
        <taxon>Bacillati</taxon>
        <taxon>Actinomycetota</taxon>
        <taxon>Actinomycetes</taxon>
        <taxon>Micrococcales</taxon>
        <taxon>Micrococcaceae</taxon>
        <taxon>Zafaria</taxon>
    </lineage>
</organism>
<dbReference type="OrthoDB" id="9801098at2"/>
<comment type="caution">
    <text evidence="7">The sequence shown here is derived from an EMBL/GenBank/DDBJ whole genome shotgun (WGS) entry which is preliminary data.</text>
</comment>
<dbReference type="RefSeq" id="WP_149957533.1">
    <property type="nucleotide sequence ID" value="NZ_BKDJ01000014.1"/>
</dbReference>
<sequence length="154" mass="16254">MPSILTVSAVRLLDPDGRILLVRKRGTTVFMQPGGKPEPGESPADAASRELEEELGLRVPAADLEPLGTWTGPAANEADTLIDAHLFGAPLRGEPKVAAELEEMLWEDPAAALARTDIAPLLREHVLPELLGTQAAPRRAALPPGAARRPAASP</sequence>
<comment type="cofactor">
    <cofactor evidence="1">
        <name>Mg(2+)</name>
        <dbReference type="ChEBI" id="CHEBI:18420"/>
    </cofactor>
</comment>
<evidence type="ECO:0000259" key="6">
    <source>
        <dbReference type="PROSITE" id="PS51462"/>
    </source>
</evidence>